<dbReference type="HOGENOM" id="CLU_2286912_0_0_9"/>
<keyword evidence="2" id="KW-1185">Reference proteome</keyword>
<dbReference type="Proteomes" id="UP000009226">
    <property type="component" value="Chromosome"/>
</dbReference>
<sequence length="101" mass="11366">MSRCDIGVRLAEKIGKARWKTVDNLWHYQEISGGKDSGIVTLPELVKESKFCGQSPPLRIRAAGHRTAPFAGCRTAETKTETNAAVRIYYNIRYLRSLGRK</sequence>
<evidence type="ECO:0000313" key="1">
    <source>
        <dbReference type="EMBL" id="AEF94665.1"/>
    </source>
</evidence>
<dbReference type="KEGG" id="dca:Desca_1818"/>
<protein>
    <submittedName>
        <fullName evidence="1">Uncharacterized protein</fullName>
    </submittedName>
</protein>
<organism evidence="1 2">
    <name type="scientific">Desulfotomaculum nigrificans (strain DSM 14880 / VKM B-2319 / CO-1-SRB)</name>
    <name type="common">Desulfotomaculum carboxydivorans</name>
    <dbReference type="NCBI Taxonomy" id="868595"/>
    <lineage>
        <taxon>Bacteria</taxon>
        <taxon>Bacillati</taxon>
        <taxon>Bacillota</taxon>
        <taxon>Clostridia</taxon>
        <taxon>Eubacteriales</taxon>
        <taxon>Desulfotomaculaceae</taxon>
        <taxon>Desulfotomaculum</taxon>
    </lineage>
</organism>
<evidence type="ECO:0000313" key="2">
    <source>
        <dbReference type="Proteomes" id="UP000009226"/>
    </source>
</evidence>
<name>F6B8A1_DESCC</name>
<reference evidence="1" key="1">
    <citation type="submission" date="2011-05" db="EMBL/GenBank/DDBJ databases">
        <title>Complete sequence of Desulfotomaculum carboxydivorans CO-1-SRB.</title>
        <authorList>
            <consortium name="US DOE Joint Genome Institute"/>
            <person name="Lucas S."/>
            <person name="Han J."/>
            <person name="Lapidus A."/>
            <person name="Cheng J.-F."/>
            <person name="Goodwin L."/>
            <person name="Pitluck S."/>
            <person name="Peters L."/>
            <person name="Mikhailova N."/>
            <person name="Lu M."/>
            <person name="Han C."/>
            <person name="Tapia R."/>
            <person name="Land M."/>
            <person name="Hauser L."/>
            <person name="Kyrpides N."/>
            <person name="Ivanova N."/>
            <person name="Pagani I."/>
            <person name="Stams A."/>
            <person name="Plugge C."/>
            <person name="Muyzer G."/>
            <person name="Kuever J."/>
            <person name="Parshina S."/>
            <person name="Ivanova A."/>
            <person name="Nazina T."/>
            <person name="Woyke T."/>
        </authorList>
    </citation>
    <scope>NUCLEOTIDE SEQUENCE [LARGE SCALE GENOMIC DNA]</scope>
    <source>
        <strain evidence="1">CO-1-SRB</strain>
    </source>
</reference>
<gene>
    <name evidence="1" type="ordered locus">Desca_1818</name>
</gene>
<proteinExistence type="predicted"/>
<dbReference type="EMBL" id="CP002736">
    <property type="protein sequence ID" value="AEF94665.1"/>
    <property type="molecule type" value="Genomic_DNA"/>
</dbReference>
<accession>F6B8A1</accession>
<dbReference type="AlphaFoldDB" id="F6B8A1"/>